<name>A0A518IP92_9BACT</name>
<accession>A0A518IP92</accession>
<evidence type="ECO:0000313" key="1">
    <source>
        <dbReference type="EMBL" id="QDV54910.1"/>
    </source>
</evidence>
<proteinExistence type="predicted"/>
<keyword evidence="2" id="KW-1185">Reference proteome</keyword>
<dbReference type="AlphaFoldDB" id="A0A518IP92"/>
<protein>
    <submittedName>
        <fullName evidence="1">Uncharacterized protein</fullName>
    </submittedName>
</protein>
<dbReference type="RefSeq" id="WP_145282615.1">
    <property type="nucleotide sequence ID" value="NZ_CP036318.1"/>
</dbReference>
<gene>
    <name evidence="1" type="ORF">Mal33_08760</name>
</gene>
<dbReference type="EMBL" id="CP036318">
    <property type="protein sequence ID" value="QDV54910.1"/>
    <property type="molecule type" value="Genomic_DNA"/>
</dbReference>
<organism evidence="1 2">
    <name type="scientific">Rosistilla oblonga</name>
    <dbReference type="NCBI Taxonomy" id="2527990"/>
    <lineage>
        <taxon>Bacteria</taxon>
        <taxon>Pseudomonadati</taxon>
        <taxon>Planctomycetota</taxon>
        <taxon>Planctomycetia</taxon>
        <taxon>Pirellulales</taxon>
        <taxon>Pirellulaceae</taxon>
        <taxon>Rosistilla</taxon>
    </lineage>
</organism>
<evidence type="ECO:0000313" key="2">
    <source>
        <dbReference type="Proteomes" id="UP000316770"/>
    </source>
</evidence>
<sequence length="169" mass="18268">MPVTHRIPLEGLTAPWNASAATEGVGIVKWNANSSPLRKLAVAPLLCCGFVFAMHQERAFASCGDYLQMPEEHSTMSTTGADLLHSPPFEFPPLPKRCHGPGCSQLPDMPLSDFAQSPKLISLKVFAVLGCATVDEPKLPAINDGLQHSESFRLSSDIFRPPRSAFGHC</sequence>
<dbReference type="Proteomes" id="UP000316770">
    <property type="component" value="Chromosome"/>
</dbReference>
<reference evidence="1 2" key="1">
    <citation type="submission" date="2019-02" db="EMBL/GenBank/DDBJ databases">
        <title>Deep-cultivation of Planctomycetes and their phenomic and genomic characterization uncovers novel biology.</title>
        <authorList>
            <person name="Wiegand S."/>
            <person name="Jogler M."/>
            <person name="Boedeker C."/>
            <person name="Pinto D."/>
            <person name="Vollmers J."/>
            <person name="Rivas-Marin E."/>
            <person name="Kohn T."/>
            <person name="Peeters S.H."/>
            <person name="Heuer A."/>
            <person name="Rast P."/>
            <person name="Oberbeckmann S."/>
            <person name="Bunk B."/>
            <person name="Jeske O."/>
            <person name="Meyerdierks A."/>
            <person name="Storesund J.E."/>
            <person name="Kallscheuer N."/>
            <person name="Luecker S."/>
            <person name="Lage O.M."/>
            <person name="Pohl T."/>
            <person name="Merkel B.J."/>
            <person name="Hornburger P."/>
            <person name="Mueller R.-W."/>
            <person name="Bruemmer F."/>
            <person name="Labrenz M."/>
            <person name="Spormann A.M."/>
            <person name="Op den Camp H."/>
            <person name="Overmann J."/>
            <person name="Amann R."/>
            <person name="Jetten M.S.M."/>
            <person name="Mascher T."/>
            <person name="Medema M.H."/>
            <person name="Devos D.P."/>
            <person name="Kaster A.-K."/>
            <person name="Ovreas L."/>
            <person name="Rohde M."/>
            <person name="Galperin M.Y."/>
            <person name="Jogler C."/>
        </authorList>
    </citation>
    <scope>NUCLEOTIDE SEQUENCE [LARGE SCALE GENOMIC DNA]</scope>
    <source>
        <strain evidence="1 2">Mal33</strain>
    </source>
</reference>